<dbReference type="Proteomes" id="UP000622552">
    <property type="component" value="Unassembled WGS sequence"/>
</dbReference>
<keyword evidence="1" id="KW-1133">Transmembrane helix</keyword>
<feature type="transmembrane region" description="Helical" evidence="1">
    <location>
        <begin position="90"/>
        <end position="109"/>
    </location>
</feature>
<evidence type="ECO:0000313" key="2">
    <source>
        <dbReference type="EMBL" id="MBG6139668.1"/>
    </source>
</evidence>
<dbReference type="EMBL" id="JADOUF010000001">
    <property type="protein sequence ID" value="MBG6139668.1"/>
    <property type="molecule type" value="Genomic_DNA"/>
</dbReference>
<keyword evidence="3" id="KW-1185">Reference proteome</keyword>
<name>A0A8J7GFD8_9ACTN</name>
<protein>
    <submittedName>
        <fullName evidence="2">FtsH-binding integral membrane protein</fullName>
    </submittedName>
</protein>
<evidence type="ECO:0000256" key="1">
    <source>
        <dbReference type="SAM" id="Phobius"/>
    </source>
</evidence>
<organism evidence="2 3">
    <name type="scientific">Longispora fulva</name>
    <dbReference type="NCBI Taxonomy" id="619741"/>
    <lineage>
        <taxon>Bacteria</taxon>
        <taxon>Bacillati</taxon>
        <taxon>Actinomycetota</taxon>
        <taxon>Actinomycetes</taxon>
        <taxon>Micromonosporales</taxon>
        <taxon>Micromonosporaceae</taxon>
        <taxon>Longispora</taxon>
    </lineage>
</organism>
<keyword evidence="1" id="KW-0812">Transmembrane</keyword>
<evidence type="ECO:0000313" key="3">
    <source>
        <dbReference type="Proteomes" id="UP000622552"/>
    </source>
</evidence>
<keyword evidence="1" id="KW-0472">Membrane</keyword>
<proteinExistence type="predicted"/>
<comment type="caution">
    <text evidence="2">The sequence shown here is derived from an EMBL/GenBank/DDBJ whole genome shotgun (WGS) entry which is preliminary data.</text>
</comment>
<reference evidence="2" key="1">
    <citation type="submission" date="2020-11" db="EMBL/GenBank/DDBJ databases">
        <title>Sequencing the genomes of 1000 actinobacteria strains.</title>
        <authorList>
            <person name="Klenk H.-P."/>
        </authorList>
    </citation>
    <scope>NUCLEOTIDE SEQUENCE</scope>
    <source>
        <strain evidence="2">DSM 45356</strain>
    </source>
</reference>
<sequence length="112" mass="11952">MDKGIGTWDGPRHRDPASAERRVLPAMMATAGWYLVPAFLFVLWFLFFSRTSTGAGIHLKPAVVLTAVGLGLVLAVPLRMMTRGWQAMTVGFAASVISAGLTTILFTGVGTT</sequence>
<gene>
    <name evidence="2" type="ORF">IW245_005862</name>
</gene>
<dbReference type="AlphaFoldDB" id="A0A8J7GFD8"/>
<feature type="transmembrane region" description="Helical" evidence="1">
    <location>
        <begin position="59"/>
        <end position="78"/>
    </location>
</feature>
<feature type="transmembrane region" description="Helical" evidence="1">
    <location>
        <begin position="23"/>
        <end position="47"/>
    </location>
</feature>
<accession>A0A8J7GFD8</accession>
<dbReference type="RefSeq" id="WP_197006299.1">
    <property type="nucleotide sequence ID" value="NZ_BONS01000006.1"/>
</dbReference>